<reference evidence="3" key="1">
    <citation type="journal article" date="2006" name="Science">
        <title>Phytophthora genome sequences uncover evolutionary origins and mechanisms of pathogenesis.</title>
        <authorList>
            <person name="Tyler B.M."/>
            <person name="Tripathy S."/>
            <person name="Zhang X."/>
            <person name="Dehal P."/>
            <person name="Jiang R.H."/>
            <person name="Aerts A."/>
            <person name="Arredondo F.D."/>
            <person name="Baxter L."/>
            <person name="Bensasson D."/>
            <person name="Beynon J.L."/>
            <person name="Chapman J."/>
            <person name="Damasceno C.M."/>
            <person name="Dorrance A.E."/>
            <person name="Dou D."/>
            <person name="Dickerman A.W."/>
            <person name="Dubchak I.L."/>
            <person name="Garbelotto M."/>
            <person name="Gijzen M."/>
            <person name="Gordon S.G."/>
            <person name="Govers F."/>
            <person name="Grunwald N.J."/>
            <person name="Huang W."/>
            <person name="Ivors K.L."/>
            <person name="Jones R.W."/>
            <person name="Kamoun S."/>
            <person name="Krampis K."/>
            <person name="Lamour K.H."/>
            <person name="Lee M.K."/>
            <person name="McDonald W.H."/>
            <person name="Medina M."/>
            <person name="Meijer H.J."/>
            <person name="Nordberg E.K."/>
            <person name="Maclean D.J."/>
            <person name="Ospina-Giraldo M.D."/>
            <person name="Morris P.F."/>
            <person name="Phuntumart V."/>
            <person name="Putnam N.H."/>
            <person name="Rash S."/>
            <person name="Rose J.K."/>
            <person name="Sakihama Y."/>
            <person name="Salamov A.A."/>
            <person name="Savidor A."/>
            <person name="Scheuring C.F."/>
            <person name="Smith B.M."/>
            <person name="Sobral B.W."/>
            <person name="Terry A."/>
            <person name="Torto-Alalibo T.A."/>
            <person name="Win J."/>
            <person name="Xu Z."/>
            <person name="Zhang H."/>
            <person name="Grigoriev I.V."/>
            <person name="Rokhsar D.S."/>
            <person name="Boore J.L."/>
        </authorList>
    </citation>
    <scope>NUCLEOTIDE SEQUENCE [LARGE SCALE GENOMIC DNA]</scope>
    <source>
        <strain evidence="3">Pr102</strain>
    </source>
</reference>
<dbReference type="OMA" id="PRFEGHH"/>
<sequence>MVQCSRLLWLFPSLSTAFASTAHARHFTVASDDWSCSADQVSVSDDSFYRWVSDLKMEAPRFEGHHDFLCDDSLKDFETWGNCLPIATRLDEDECAGADRVDLLLSSQVPCQASVLHLLVVDVYAELTRAGGEPALVFGTLLGAVRDGGMIPFTEDADLGYQVQDDPMPMVRRRLQARGYHVFVDSIWRVCVGPTHPLAARLYDPMLAAPIESCTGPYLDLYRMEPDPEVQGHWAIEGTQRRNGSIPAEKLLPYSKVTLNSVESMAPRT</sequence>
<dbReference type="InterPro" id="IPR052613">
    <property type="entry name" value="LicD_transferase"/>
</dbReference>
<dbReference type="eggNOG" id="ENOG502R9CN">
    <property type="taxonomic scope" value="Eukaryota"/>
</dbReference>
<dbReference type="AlphaFoldDB" id="H3H0J4"/>
<dbReference type="Proteomes" id="UP000005238">
    <property type="component" value="Unassembled WGS sequence"/>
</dbReference>
<dbReference type="HOGENOM" id="CLU_055052_0_0_1"/>
<evidence type="ECO:0000313" key="2">
    <source>
        <dbReference type="EnsemblProtists" id="Phyra83684"/>
    </source>
</evidence>
<protein>
    <submittedName>
        <fullName evidence="2">Uncharacterized protein</fullName>
    </submittedName>
</protein>
<dbReference type="EMBL" id="DS566090">
    <property type="status" value="NOT_ANNOTATED_CDS"/>
    <property type="molecule type" value="Genomic_DNA"/>
</dbReference>
<reference evidence="2" key="2">
    <citation type="submission" date="2015-06" db="UniProtKB">
        <authorList>
            <consortium name="EnsemblProtists"/>
        </authorList>
    </citation>
    <scope>IDENTIFICATION</scope>
    <source>
        <strain evidence="2">Pr102</strain>
    </source>
</reference>
<accession>H3H0J4</accession>
<dbReference type="PANTHER" id="PTHR13627">
    <property type="entry name" value="FUKUTIN RELATED PROTEIN"/>
    <property type="match status" value="1"/>
</dbReference>
<keyword evidence="1" id="KW-0732">Signal</keyword>
<feature type="signal peptide" evidence="1">
    <location>
        <begin position="1"/>
        <end position="24"/>
    </location>
</feature>
<dbReference type="VEuPathDB" id="FungiDB:KRP22_13850"/>
<name>H3H0J4_PHYRM</name>
<organism evidence="2 3">
    <name type="scientific">Phytophthora ramorum</name>
    <name type="common">Sudden oak death agent</name>
    <dbReference type="NCBI Taxonomy" id="164328"/>
    <lineage>
        <taxon>Eukaryota</taxon>
        <taxon>Sar</taxon>
        <taxon>Stramenopiles</taxon>
        <taxon>Oomycota</taxon>
        <taxon>Peronosporomycetes</taxon>
        <taxon>Peronosporales</taxon>
        <taxon>Peronosporaceae</taxon>
        <taxon>Phytophthora</taxon>
    </lineage>
</organism>
<feature type="chain" id="PRO_5003588027" evidence="1">
    <location>
        <begin position="25"/>
        <end position="269"/>
    </location>
</feature>
<dbReference type="EnsemblProtists" id="Phyra83684">
    <property type="protein sequence ID" value="Phyra83684"/>
    <property type="gene ID" value="Phyra83684"/>
</dbReference>
<dbReference type="STRING" id="164328.H3H0J4"/>
<proteinExistence type="predicted"/>
<evidence type="ECO:0000313" key="3">
    <source>
        <dbReference type="Proteomes" id="UP000005238"/>
    </source>
</evidence>
<dbReference type="InParanoid" id="H3H0J4"/>
<keyword evidence="3" id="KW-1185">Reference proteome</keyword>
<dbReference type="VEuPathDB" id="FungiDB:KRP23_9498"/>
<dbReference type="PANTHER" id="PTHR13627:SF33">
    <property type="entry name" value="LICD FAMILY PROTEIN"/>
    <property type="match status" value="1"/>
</dbReference>
<evidence type="ECO:0000256" key="1">
    <source>
        <dbReference type="SAM" id="SignalP"/>
    </source>
</evidence>